<dbReference type="Gene3D" id="2.40.40.10">
    <property type="entry name" value="RlpA-like domain"/>
    <property type="match status" value="1"/>
</dbReference>
<evidence type="ECO:0000313" key="6">
    <source>
        <dbReference type="Proteomes" id="UP000306050"/>
    </source>
</evidence>
<proteinExistence type="predicted"/>
<feature type="region of interest" description="Disordered" evidence="2">
    <location>
        <begin position="44"/>
        <end position="353"/>
    </location>
</feature>
<dbReference type="InterPro" id="IPR051477">
    <property type="entry name" value="Expansin_CellWall"/>
</dbReference>
<gene>
    <name evidence="5" type="ORF">EX895_001974</name>
</gene>
<feature type="chain" id="PRO_5020252856" description="Expansin-like EG45 domain-containing protein" evidence="3">
    <location>
        <begin position="22"/>
        <end position="609"/>
    </location>
</feature>
<protein>
    <recommendedName>
        <fullName evidence="4">Expansin-like EG45 domain-containing protein</fullName>
    </recommendedName>
</protein>
<evidence type="ECO:0000256" key="3">
    <source>
        <dbReference type="SAM" id="SignalP"/>
    </source>
</evidence>
<feature type="domain" description="Expansin-like EG45" evidence="4">
    <location>
        <begin position="379"/>
        <end position="495"/>
    </location>
</feature>
<feature type="compositionally biased region" description="Basic residues" evidence="2">
    <location>
        <begin position="136"/>
        <end position="147"/>
    </location>
</feature>
<dbReference type="RefSeq" id="XP_029741428.1">
    <property type="nucleotide sequence ID" value="XM_029882573.1"/>
</dbReference>
<dbReference type="PANTHER" id="PTHR31836">
    <property type="match status" value="1"/>
</dbReference>
<keyword evidence="6" id="KW-1185">Reference proteome</keyword>
<dbReference type="PANTHER" id="PTHR31836:SF24">
    <property type="entry name" value="RLPA-LIKE PROTEIN DOUBLE-PSI BETA-BARREL DOMAIN-CONTAINING PROTEIN"/>
    <property type="match status" value="1"/>
</dbReference>
<dbReference type="InterPro" id="IPR036908">
    <property type="entry name" value="RlpA-like_sf"/>
</dbReference>
<keyword evidence="1 3" id="KW-0732">Signal</keyword>
<name>A0A4U7KXM1_9BASI</name>
<dbReference type="PROSITE" id="PS50842">
    <property type="entry name" value="EXPANSIN_EG45"/>
    <property type="match status" value="1"/>
</dbReference>
<evidence type="ECO:0000313" key="5">
    <source>
        <dbReference type="EMBL" id="TKY89443.1"/>
    </source>
</evidence>
<organism evidence="5 6">
    <name type="scientific">Sporisorium graminicola</name>
    <dbReference type="NCBI Taxonomy" id="280036"/>
    <lineage>
        <taxon>Eukaryota</taxon>
        <taxon>Fungi</taxon>
        <taxon>Dikarya</taxon>
        <taxon>Basidiomycota</taxon>
        <taxon>Ustilaginomycotina</taxon>
        <taxon>Ustilaginomycetes</taxon>
        <taxon>Ustilaginales</taxon>
        <taxon>Ustilaginaceae</taxon>
        <taxon>Sporisorium</taxon>
    </lineage>
</organism>
<sequence>MRTTPALALVAAFLASSAVSALTLPQAGLEQTQVHLHRRTCHKAESYKKRHHQHDDGAAAPQPWNAPAGDSAAPQPMALSAGGDTSAPQPDTSAADASAPVPQPAASAAGGDATTPPPAAAQPWTIATGADDSQPKKMHKKKGKCALKSKGLGQDTSTTPPQAGGNQSTGLPPVTGVPGADQGADGSQDAPVDAGADTSKGGLPSGNNGADLVTNPEDYSNGDQFGANPGGASPRGDEGVGDQNAPAQPGSGAQGSGGTAPGGFSGKSWGAEGPDGYAGDDQSGAGKDGSADESSEQDGKGASQDKLGDQDQDQDTDGSDGGSTGDEINSAQGKGVLCKGTRGSTTLPRNGKVKPNWFSPDLIHHGPGTQFGDAGLWDGGACMFDGMPHHNLPSVAMDQSFFQDGLACGTCVEIGSTSASLFSNAAHWTVETPKKGTLPAGKKTVAIVSDLCPGVDQCFSGLDMHLDAWNSVTNNAGGSKLPINWRFVNCKEAFEKNNSGVKHMQIHWRNGTTPGFFEVQIRGNHEAVVRVEMKWAHKGWSEATLKDSTWWQWVLPYNDQQNLKDTTAISFRLTDWQGETITSDKTTTMGTDLFFQTNFDRVADLEQQA</sequence>
<dbReference type="InterPro" id="IPR036749">
    <property type="entry name" value="Expansin_CBD_sf"/>
</dbReference>
<evidence type="ECO:0000256" key="1">
    <source>
        <dbReference type="ARBA" id="ARBA00022729"/>
    </source>
</evidence>
<accession>A0A4U7KXM1</accession>
<feature type="compositionally biased region" description="Low complexity" evidence="2">
    <location>
        <begin position="93"/>
        <end position="114"/>
    </location>
</feature>
<feature type="compositionally biased region" description="Basic and acidic residues" evidence="2">
    <location>
        <begin position="44"/>
        <end position="57"/>
    </location>
</feature>
<feature type="compositionally biased region" description="Gly residues" evidence="2">
    <location>
        <begin position="252"/>
        <end position="265"/>
    </location>
</feature>
<evidence type="ECO:0000259" key="4">
    <source>
        <dbReference type="PROSITE" id="PS50842"/>
    </source>
</evidence>
<dbReference type="InterPro" id="IPR007112">
    <property type="entry name" value="Expansin/allergen_DPBB_dom"/>
</dbReference>
<evidence type="ECO:0000256" key="2">
    <source>
        <dbReference type="SAM" id="MobiDB-lite"/>
    </source>
</evidence>
<comment type="caution">
    <text evidence="5">The sequence shown here is derived from an EMBL/GenBank/DDBJ whole genome shotgun (WGS) entry which is preliminary data.</text>
</comment>
<dbReference type="EMBL" id="SRRM01000005">
    <property type="protein sequence ID" value="TKY89443.1"/>
    <property type="molecule type" value="Genomic_DNA"/>
</dbReference>
<dbReference type="SUPFAM" id="SSF50685">
    <property type="entry name" value="Barwin-like endoglucanases"/>
    <property type="match status" value="1"/>
</dbReference>
<dbReference type="AlphaFoldDB" id="A0A4U7KXM1"/>
<dbReference type="GeneID" id="40724869"/>
<dbReference type="Gene3D" id="2.60.40.760">
    <property type="entry name" value="Expansin, cellulose-binding-like domain"/>
    <property type="match status" value="1"/>
</dbReference>
<dbReference type="KEGG" id="sgra:EX895_001974"/>
<dbReference type="CDD" id="cd22271">
    <property type="entry name" value="DPBB_EXP_N-like"/>
    <property type="match status" value="1"/>
</dbReference>
<feature type="signal peptide" evidence="3">
    <location>
        <begin position="1"/>
        <end position="21"/>
    </location>
</feature>
<dbReference type="OrthoDB" id="2555762at2759"/>
<dbReference type="Proteomes" id="UP000306050">
    <property type="component" value="Chromosome SGRAM_12"/>
</dbReference>
<feature type="compositionally biased region" description="Polar residues" evidence="2">
    <location>
        <begin position="154"/>
        <end position="170"/>
    </location>
</feature>
<reference evidence="5 6" key="1">
    <citation type="submission" date="2019-05" db="EMBL/GenBank/DDBJ databases">
        <title>Sporisorium graminicola CBS 10092 draft sequencing and annotation.</title>
        <authorList>
            <person name="Solano-Gonzalez S."/>
            <person name="Caddick M.X."/>
            <person name="Darby A."/>
        </authorList>
    </citation>
    <scope>NUCLEOTIDE SEQUENCE [LARGE SCALE GENOMIC DNA]</scope>
    <source>
        <strain evidence="5 6">CBS 10092</strain>
    </source>
</reference>